<dbReference type="EMBL" id="JACCKX010000001">
    <property type="protein sequence ID" value="NZA01103.1"/>
    <property type="molecule type" value="Genomic_DNA"/>
</dbReference>
<feature type="transmembrane region" description="Helical" evidence="6">
    <location>
        <begin position="19"/>
        <end position="38"/>
    </location>
</feature>
<feature type="transmembrane region" description="Helical" evidence="6">
    <location>
        <begin position="177"/>
        <end position="197"/>
    </location>
</feature>
<dbReference type="SUPFAM" id="SSF103473">
    <property type="entry name" value="MFS general substrate transporter"/>
    <property type="match status" value="1"/>
</dbReference>
<dbReference type="Gene3D" id="1.20.1250.20">
    <property type="entry name" value="MFS general substrate transporter like domains"/>
    <property type="match status" value="1"/>
</dbReference>
<dbReference type="GO" id="GO:0022857">
    <property type="term" value="F:transmembrane transporter activity"/>
    <property type="evidence" value="ECO:0007669"/>
    <property type="project" value="InterPro"/>
</dbReference>
<sequence>MTTPSAAPPAAAFQGNDRLLFGMIAGLVTFWLFAQTMLNVAPDMRRDLGVASGTMNVAVSLTSLFSGIFTVVMGGLADRLGRMRIMRLGFGLSIAGSLLVALAPAGALAAPVLLLGRAIQGLSAACIMPAGLALIKTWWQDAGRQRAVSMWSIGSWGASGLCSLFGGLMAAQFGWRAIFFTSIAVALLGLWMIRGAPESKAQGSDNARFDLAGVLLFMLTMIALEVFITQGSKLGWASAATLGLAAATLVLGALFVWLETRPGRHNFVDFSLFKSRTYTGAALSNFLLNTVAGTLLVALQLVQLGGGMSARQAGLLTLGYAIAIILFIRVGEKLLQRFGPRQPMLWGCLITGLAIALLSPANLLLEQYRVLSVIGFTLFGIGLAFYATPSTDAALSSLPAAQAGAGAGIYKMTSSLGSALGVAISGSIFTAISSTGAPWLEGVIPFPGRQDNLAVRQAAMVALGFNGVMVALAALSVVLTIPKGKRAEPY</sequence>
<feature type="transmembrane region" description="Helical" evidence="6">
    <location>
        <begin position="370"/>
        <end position="388"/>
    </location>
</feature>
<dbReference type="PROSITE" id="PS50850">
    <property type="entry name" value="MFS"/>
    <property type="match status" value="1"/>
</dbReference>
<dbReference type="PANTHER" id="PTHR42718">
    <property type="entry name" value="MAJOR FACILITATOR SUPERFAMILY MULTIDRUG TRANSPORTER MFSC"/>
    <property type="match status" value="1"/>
</dbReference>
<dbReference type="InterPro" id="IPR011701">
    <property type="entry name" value="MFS"/>
</dbReference>
<keyword evidence="3 6" id="KW-0812">Transmembrane</keyword>
<feature type="transmembrane region" description="Helical" evidence="6">
    <location>
        <begin position="419"/>
        <end position="440"/>
    </location>
</feature>
<comment type="subcellular location">
    <subcellularLocation>
        <location evidence="1">Membrane</location>
        <topology evidence="1">Multi-pass membrane protein</topology>
    </subcellularLocation>
</comment>
<evidence type="ECO:0000256" key="4">
    <source>
        <dbReference type="ARBA" id="ARBA00022989"/>
    </source>
</evidence>
<dbReference type="RefSeq" id="WP_180549612.1">
    <property type="nucleotide sequence ID" value="NZ_JACCKX010000001.1"/>
</dbReference>
<dbReference type="AlphaFoldDB" id="A0A853IK91"/>
<feature type="transmembrane region" description="Helical" evidence="6">
    <location>
        <begin position="209"/>
        <end position="228"/>
    </location>
</feature>
<evidence type="ECO:0000256" key="2">
    <source>
        <dbReference type="ARBA" id="ARBA00022448"/>
    </source>
</evidence>
<keyword evidence="9" id="KW-1185">Reference proteome</keyword>
<feature type="transmembrane region" description="Helical" evidence="6">
    <location>
        <begin position="151"/>
        <end position="171"/>
    </location>
</feature>
<keyword evidence="5 6" id="KW-0472">Membrane</keyword>
<evidence type="ECO:0000256" key="3">
    <source>
        <dbReference type="ARBA" id="ARBA00022692"/>
    </source>
</evidence>
<organism evidence="8 9">
    <name type="scientific">Ottowia beijingensis</name>
    <dbReference type="NCBI Taxonomy" id="1207057"/>
    <lineage>
        <taxon>Bacteria</taxon>
        <taxon>Pseudomonadati</taxon>
        <taxon>Pseudomonadota</taxon>
        <taxon>Betaproteobacteria</taxon>
        <taxon>Burkholderiales</taxon>
        <taxon>Comamonadaceae</taxon>
        <taxon>Ottowia</taxon>
    </lineage>
</organism>
<feature type="transmembrane region" description="Helical" evidence="6">
    <location>
        <begin position="88"/>
        <end position="113"/>
    </location>
</feature>
<dbReference type="InterPro" id="IPR020846">
    <property type="entry name" value="MFS_dom"/>
</dbReference>
<proteinExistence type="predicted"/>
<dbReference type="PANTHER" id="PTHR42718:SF9">
    <property type="entry name" value="MAJOR FACILITATOR SUPERFAMILY MULTIDRUG TRANSPORTER MFSC"/>
    <property type="match status" value="1"/>
</dbReference>
<dbReference type="Proteomes" id="UP000589716">
    <property type="component" value="Unassembled WGS sequence"/>
</dbReference>
<dbReference type="Pfam" id="PF07690">
    <property type="entry name" value="MFS_1"/>
    <property type="match status" value="2"/>
</dbReference>
<evidence type="ECO:0000256" key="6">
    <source>
        <dbReference type="SAM" id="Phobius"/>
    </source>
</evidence>
<gene>
    <name evidence="8" type="ORF">H0I39_03755</name>
</gene>
<feature type="transmembrane region" description="Helical" evidence="6">
    <location>
        <begin position="313"/>
        <end position="331"/>
    </location>
</feature>
<evidence type="ECO:0000313" key="8">
    <source>
        <dbReference type="EMBL" id="NZA01103.1"/>
    </source>
</evidence>
<evidence type="ECO:0000256" key="1">
    <source>
        <dbReference type="ARBA" id="ARBA00004141"/>
    </source>
</evidence>
<comment type="caution">
    <text evidence="8">The sequence shown here is derived from an EMBL/GenBank/DDBJ whole genome shotgun (WGS) entry which is preliminary data.</text>
</comment>
<accession>A0A853IK91</accession>
<dbReference type="GO" id="GO:0016020">
    <property type="term" value="C:membrane"/>
    <property type="evidence" value="ECO:0007669"/>
    <property type="project" value="UniProtKB-SubCell"/>
</dbReference>
<feature type="transmembrane region" description="Helical" evidence="6">
    <location>
        <begin position="234"/>
        <end position="258"/>
    </location>
</feature>
<name>A0A853IK91_9BURK</name>
<dbReference type="CDD" id="cd17321">
    <property type="entry name" value="MFS_MMR_MDR_like"/>
    <property type="match status" value="1"/>
</dbReference>
<dbReference type="Gene3D" id="1.20.1720.10">
    <property type="entry name" value="Multidrug resistance protein D"/>
    <property type="match status" value="1"/>
</dbReference>
<feature type="transmembrane region" description="Helical" evidence="6">
    <location>
        <begin position="343"/>
        <end position="364"/>
    </location>
</feature>
<reference evidence="8 9" key="1">
    <citation type="submission" date="2020-07" db="EMBL/GenBank/DDBJ databases">
        <authorList>
            <person name="Maaloum M."/>
        </authorList>
    </citation>
    <scope>NUCLEOTIDE SEQUENCE [LARGE SCALE GENOMIC DNA]</scope>
    <source>
        <strain evidence="8 9">GCS-AN-3</strain>
    </source>
</reference>
<feature type="transmembrane region" description="Helical" evidence="6">
    <location>
        <begin position="460"/>
        <end position="481"/>
    </location>
</feature>
<dbReference type="InterPro" id="IPR036259">
    <property type="entry name" value="MFS_trans_sf"/>
</dbReference>
<evidence type="ECO:0000259" key="7">
    <source>
        <dbReference type="PROSITE" id="PS50850"/>
    </source>
</evidence>
<protein>
    <submittedName>
        <fullName evidence="8">MFS transporter</fullName>
    </submittedName>
</protein>
<keyword evidence="4 6" id="KW-1133">Transmembrane helix</keyword>
<feature type="domain" description="Major facilitator superfamily (MFS) profile" evidence="7">
    <location>
        <begin position="19"/>
        <end position="485"/>
    </location>
</feature>
<feature type="transmembrane region" description="Helical" evidence="6">
    <location>
        <begin position="119"/>
        <end position="139"/>
    </location>
</feature>
<evidence type="ECO:0000256" key="5">
    <source>
        <dbReference type="ARBA" id="ARBA00023136"/>
    </source>
</evidence>
<feature type="transmembrane region" description="Helical" evidence="6">
    <location>
        <begin position="278"/>
        <end position="301"/>
    </location>
</feature>
<feature type="transmembrane region" description="Helical" evidence="6">
    <location>
        <begin position="58"/>
        <end position="76"/>
    </location>
</feature>
<keyword evidence="2" id="KW-0813">Transport</keyword>
<evidence type="ECO:0000313" key="9">
    <source>
        <dbReference type="Proteomes" id="UP000589716"/>
    </source>
</evidence>